<reference evidence="1 2" key="1">
    <citation type="submission" date="2019-02" db="EMBL/GenBank/DDBJ databases">
        <title>Genome sequencing of the rare red list fungi Antrodiella citrinella (Flaviporus citrinellus).</title>
        <authorList>
            <person name="Buettner E."/>
            <person name="Kellner H."/>
        </authorList>
    </citation>
    <scope>NUCLEOTIDE SEQUENCE [LARGE SCALE GENOMIC DNA]</scope>
    <source>
        <strain evidence="1 2">DSM 108506</strain>
    </source>
</reference>
<dbReference type="Proteomes" id="UP000308730">
    <property type="component" value="Unassembled WGS sequence"/>
</dbReference>
<sequence length="46" mass="4992">MPARISEADARPALGHVNLMIDTFLANATPDEQVLPIALLLTLKHI</sequence>
<evidence type="ECO:0000313" key="1">
    <source>
        <dbReference type="EMBL" id="THH26912.1"/>
    </source>
</evidence>
<protein>
    <submittedName>
        <fullName evidence="1">Uncharacterized protein</fullName>
    </submittedName>
</protein>
<keyword evidence="2" id="KW-1185">Reference proteome</keyword>
<dbReference type="OrthoDB" id="3219836at2759"/>
<organism evidence="1 2">
    <name type="scientific">Antrodiella citrinella</name>
    <dbReference type="NCBI Taxonomy" id="2447956"/>
    <lineage>
        <taxon>Eukaryota</taxon>
        <taxon>Fungi</taxon>
        <taxon>Dikarya</taxon>
        <taxon>Basidiomycota</taxon>
        <taxon>Agaricomycotina</taxon>
        <taxon>Agaricomycetes</taxon>
        <taxon>Polyporales</taxon>
        <taxon>Steccherinaceae</taxon>
        <taxon>Antrodiella</taxon>
    </lineage>
</organism>
<comment type="caution">
    <text evidence="1">The sequence shown here is derived from an EMBL/GenBank/DDBJ whole genome shotgun (WGS) entry which is preliminary data.</text>
</comment>
<dbReference type="AlphaFoldDB" id="A0A4S4MLW3"/>
<accession>A0A4S4MLW3</accession>
<name>A0A4S4MLW3_9APHY</name>
<gene>
    <name evidence="1" type="ORF">EUX98_g7269</name>
</gene>
<dbReference type="EMBL" id="SGPM01000297">
    <property type="protein sequence ID" value="THH26912.1"/>
    <property type="molecule type" value="Genomic_DNA"/>
</dbReference>
<evidence type="ECO:0000313" key="2">
    <source>
        <dbReference type="Proteomes" id="UP000308730"/>
    </source>
</evidence>
<proteinExistence type="predicted"/>